<sequence>MKCSISALFFAILAVAADKHFDLTTSECSLAYQDHNGLVWSLHKDHHEEPETPNINIFHTKTGRPVRIYKHTKVNGRLQVKVHCHQDTVELISRLDRHVNVCKGEEGHHNKCHCEELAPGHSITHRGEDSVRINDKHDTECTGKGLFHLI</sequence>
<dbReference type="Proteomes" id="UP000070444">
    <property type="component" value="Unassembled WGS sequence"/>
</dbReference>
<keyword evidence="3" id="KW-1185">Reference proteome</keyword>
<evidence type="ECO:0000313" key="3">
    <source>
        <dbReference type="Proteomes" id="UP000070444"/>
    </source>
</evidence>
<name>A0A137NPT5_CONC2</name>
<dbReference type="AlphaFoldDB" id="A0A137NPT5"/>
<feature type="signal peptide" evidence="1">
    <location>
        <begin position="1"/>
        <end position="17"/>
    </location>
</feature>
<evidence type="ECO:0000256" key="1">
    <source>
        <dbReference type="SAM" id="SignalP"/>
    </source>
</evidence>
<organism evidence="2 3">
    <name type="scientific">Conidiobolus coronatus (strain ATCC 28846 / CBS 209.66 / NRRL 28638)</name>
    <name type="common">Delacroixia coronata</name>
    <dbReference type="NCBI Taxonomy" id="796925"/>
    <lineage>
        <taxon>Eukaryota</taxon>
        <taxon>Fungi</taxon>
        <taxon>Fungi incertae sedis</taxon>
        <taxon>Zoopagomycota</taxon>
        <taxon>Entomophthoromycotina</taxon>
        <taxon>Entomophthoromycetes</taxon>
        <taxon>Entomophthorales</taxon>
        <taxon>Ancylistaceae</taxon>
        <taxon>Conidiobolus</taxon>
    </lineage>
</organism>
<dbReference type="EMBL" id="KQ965201">
    <property type="protein sequence ID" value="KXN64752.1"/>
    <property type="molecule type" value="Genomic_DNA"/>
</dbReference>
<accession>A0A137NPT5</accession>
<proteinExistence type="predicted"/>
<evidence type="ECO:0000313" key="2">
    <source>
        <dbReference type="EMBL" id="KXN64752.1"/>
    </source>
</evidence>
<evidence type="ECO:0008006" key="4">
    <source>
        <dbReference type="Google" id="ProtNLM"/>
    </source>
</evidence>
<keyword evidence="1" id="KW-0732">Signal</keyword>
<feature type="chain" id="PRO_5007293908" description="Cyanovirin-N domain-containing protein" evidence="1">
    <location>
        <begin position="18"/>
        <end position="150"/>
    </location>
</feature>
<protein>
    <recommendedName>
        <fullName evidence="4">Cyanovirin-N domain-containing protein</fullName>
    </recommendedName>
</protein>
<reference evidence="2 3" key="1">
    <citation type="journal article" date="2015" name="Genome Biol. Evol.">
        <title>Phylogenomic analyses indicate that early fungi evolved digesting cell walls of algal ancestors of land plants.</title>
        <authorList>
            <person name="Chang Y."/>
            <person name="Wang S."/>
            <person name="Sekimoto S."/>
            <person name="Aerts A.L."/>
            <person name="Choi C."/>
            <person name="Clum A."/>
            <person name="LaButti K.M."/>
            <person name="Lindquist E.A."/>
            <person name="Yee Ngan C."/>
            <person name="Ohm R.A."/>
            <person name="Salamov A.A."/>
            <person name="Grigoriev I.V."/>
            <person name="Spatafora J.W."/>
            <person name="Berbee M.L."/>
        </authorList>
    </citation>
    <scope>NUCLEOTIDE SEQUENCE [LARGE SCALE GENOMIC DNA]</scope>
    <source>
        <strain evidence="2 3">NRRL 28638</strain>
    </source>
</reference>
<gene>
    <name evidence="2" type="ORF">CONCODRAFT_13981</name>
</gene>